<reference evidence="2 3" key="1">
    <citation type="journal article" date="2010" name="J. Bacteriol.">
        <title>Genome sequence of the dioxin-mineralizing bacterium Sphingomonas wittichii RW1.</title>
        <authorList>
            <person name="Miller T.R."/>
            <person name="Delcher A.L."/>
            <person name="Salzberg S.L."/>
            <person name="Saunders E."/>
            <person name="Detter J.C."/>
            <person name="Halden R.U."/>
        </authorList>
    </citation>
    <scope>NUCLEOTIDE SEQUENCE [LARGE SCALE GENOMIC DNA]</scope>
    <source>
        <strain evidence="3">DSM 6014 / CCUG 31198 / JCM 15750 / NBRC 105917 / EY 4224 / RW1</strain>
    </source>
</reference>
<feature type="compositionally biased region" description="Basic and acidic residues" evidence="1">
    <location>
        <begin position="19"/>
        <end position="32"/>
    </location>
</feature>
<dbReference type="Pfam" id="PF00450">
    <property type="entry name" value="Peptidase_S10"/>
    <property type="match status" value="1"/>
</dbReference>
<keyword evidence="2" id="KW-0645">Protease</keyword>
<dbReference type="OrthoDB" id="9770107at2"/>
<dbReference type="SUPFAM" id="SSF53474">
    <property type="entry name" value="alpha/beta-Hydrolases"/>
    <property type="match status" value="1"/>
</dbReference>
<accession>A0A9J9LF40</accession>
<gene>
    <name evidence="2" type="ordered locus">Swit_3119</name>
</gene>
<evidence type="ECO:0000313" key="3">
    <source>
        <dbReference type="Proteomes" id="UP000001989"/>
    </source>
</evidence>
<dbReference type="GO" id="GO:0004185">
    <property type="term" value="F:serine-type carboxypeptidase activity"/>
    <property type="evidence" value="ECO:0007669"/>
    <property type="project" value="InterPro"/>
</dbReference>
<dbReference type="KEGG" id="swi:Swit_3119"/>
<keyword evidence="2" id="KW-0378">Hydrolase</keyword>
<dbReference type="Gene3D" id="3.40.50.1820">
    <property type="entry name" value="alpha/beta hydrolase"/>
    <property type="match status" value="1"/>
</dbReference>
<dbReference type="InterPro" id="IPR001563">
    <property type="entry name" value="Peptidase_S10"/>
</dbReference>
<feature type="region of interest" description="Disordered" evidence="1">
    <location>
        <begin position="1"/>
        <end position="33"/>
    </location>
</feature>
<evidence type="ECO:0000256" key="1">
    <source>
        <dbReference type="SAM" id="MobiDB-lite"/>
    </source>
</evidence>
<dbReference type="EMBL" id="CP000699">
    <property type="protein sequence ID" value="ABQ69468.1"/>
    <property type="molecule type" value="Genomic_DNA"/>
</dbReference>
<sequence>MVGTRPSSIRCAALSSRSGDGDRRGIDGRRSIPDGSGLVFRAHEVSMRLALIAALAALATTALPAALSAETPEEKDAAASAAPARFQPDEVRSTGSVAVGGVRIPYQAVAGTLVVHPKGWDDVPPRDEDGRKAAKEQAEASMFYVAYFRTGAPAAGRPITFLFNGGPGSSSIWLHMGAFGPVRVEAGDAGQASAAPYRVVANDMALLDASDLVFIDAPGTGFSRVAGKDKDKAFYGVDQDIHAFARFIVQFLSKHGRWASPKYLFGESYGTMRAAGLARALQDEDVDLNGVILLSDILNWDLIPDDPQLNPGVDLPYVVSLPTYAATAWYHRRVANRPDDLASFLAEVERFATTDYALALMQGNALPAAERQAIAEKLSGYTGLPAAYLLRSNLRIEYGALQKELLLDRDLTTGTLDTRFTGWTIDPLSKVAGYDPQGSAIGAAYAGAFNDYVRGTLRYGEGRHYQTSLDVYGSWDYRHQPPGADKPLIALPNVLPDLAVAMKRNPTMKVMVNGGYFDVSTPYFAGRYELRHLPVPAALTGNIEYRYYPSGHMVYLHRPSLKALHDNVADFIRRTDNAAAK</sequence>
<keyword evidence="3" id="KW-1185">Reference proteome</keyword>
<name>A0A9J9LF40_RHIWR</name>
<evidence type="ECO:0000313" key="2">
    <source>
        <dbReference type="EMBL" id="ABQ69468.1"/>
    </source>
</evidence>
<dbReference type="Proteomes" id="UP000001989">
    <property type="component" value="Chromosome"/>
</dbReference>
<dbReference type="GO" id="GO:0006508">
    <property type="term" value="P:proteolysis"/>
    <property type="evidence" value="ECO:0007669"/>
    <property type="project" value="InterPro"/>
</dbReference>
<protein>
    <submittedName>
        <fullName evidence="2">Peptidase S10, serine carboxypeptidase</fullName>
    </submittedName>
</protein>
<proteinExistence type="predicted"/>
<organism evidence="2 3">
    <name type="scientific">Rhizorhabdus wittichii (strain DSM 6014 / CCUG 31198 / JCM 15750 / NBRC 105917 / EY 4224 / RW1)</name>
    <name type="common">Sphingomonas wittichii</name>
    <dbReference type="NCBI Taxonomy" id="392499"/>
    <lineage>
        <taxon>Bacteria</taxon>
        <taxon>Pseudomonadati</taxon>
        <taxon>Pseudomonadota</taxon>
        <taxon>Alphaproteobacteria</taxon>
        <taxon>Sphingomonadales</taxon>
        <taxon>Sphingomonadaceae</taxon>
        <taxon>Rhizorhabdus</taxon>
    </lineage>
</organism>
<dbReference type="AlphaFoldDB" id="A0A9J9LF40"/>
<dbReference type="InterPro" id="IPR029058">
    <property type="entry name" value="AB_hydrolase_fold"/>
</dbReference>
<keyword evidence="2" id="KW-0121">Carboxypeptidase</keyword>